<name>A0A927AWD5_9BACT</name>
<dbReference type="RefSeq" id="WP_190893200.1">
    <property type="nucleotide sequence ID" value="NZ_JACWZY010000062.1"/>
</dbReference>
<accession>A0A927AWD5</accession>
<evidence type="ECO:0000313" key="1">
    <source>
        <dbReference type="EMBL" id="MBD2705601.1"/>
    </source>
</evidence>
<organism evidence="1 2">
    <name type="scientific">Spirosoma profusum</name>
    <dbReference type="NCBI Taxonomy" id="2771354"/>
    <lineage>
        <taxon>Bacteria</taxon>
        <taxon>Pseudomonadati</taxon>
        <taxon>Bacteroidota</taxon>
        <taxon>Cytophagia</taxon>
        <taxon>Cytophagales</taxon>
        <taxon>Cytophagaceae</taxon>
        <taxon>Spirosoma</taxon>
    </lineage>
</organism>
<dbReference type="AlphaFoldDB" id="A0A927AWD5"/>
<proteinExistence type="predicted"/>
<reference evidence="1" key="1">
    <citation type="submission" date="2020-09" db="EMBL/GenBank/DDBJ databases">
        <authorList>
            <person name="Kim M.K."/>
        </authorList>
    </citation>
    <scope>NUCLEOTIDE SEQUENCE</scope>
    <source>
        <strain evidence="1">BT702</strain>
    </source>
</reference>
<comment type="caution">
    <text evidence="1">The sequence shown here is derived from an EMBL/GenBank/DDBJ whole genome shotgun (WGS) entry which is preliminary data.</text>
</comment>
<dbReference type="EMBL" id="JACWZY010000062">
    <property type="protein sequence ID" value="MBD2705601.1"/>
    <property type="molecule type" value="Genomic_DNA"/>
</dbReference>
<dbReference type="Proteomes" id="UP000598820">
    <property type="component" value="Unassembled WGS sequence"/>
</dbReference>
<sequence>MKDGDLFFNDASKLYCRIDGNYYKRLGGGKGWMQITEAEAKPLENGFVMTPDQRQWCIDILKEQIAIPE</sequence>
<evidence type="ECO:0000313" key="2">
    <source>
        <dbReference type="Proteomes" id="UP000598820"/>
    </source>
</evidence>
<gene>
    <name evidence="1" type="ORF">IC229_33645</name>
</gene>
<keyword evidence="2" id="KW-1185">Reference proteome</keyword>
<protein>
    <submittedName>
        <fullName evidence="1">Uncharacterized protein</fullName>
    </submittedName>
</protein>